<evidence type="ECO:0000313" key="3">
    <source>
        <dbReference type="Proteomes" id="UP001204772"/>
    </source>
</evidence>
<dbReference type="RefSeq" id="WP_253530286.1">
    <property type="nucleotide sequence ID" value="NZ_JAMZEL010000008.1"/>
</dbReference>
<comment type="caution">
    <text evidence="2">The sequence shown here is derived from an EMBL/GenBank/DDBJ whole genome shotgun (WGS) entry which is preliminary data.</text>
</comment>
<feature type="coiled-coil region" evidence="1">
    <location>
        <begin position="74"/>
        <end position="101"/>
    </location>
</feature>
<proteinExistence type="predicted"/>
<keyword evidence="1" id="KW-0175">Coiled coil</keyword>
<dbReference type="EMBL" id="JAMZEL010000008">
    <property type="protein sequence ID" value="MCP1384602.1"/>
    <property type="molecule type" value="Genomic_DNA"/>
</dbReference>
<evidence type="ECO:0000256" key="1">
    <source>
        <dbReference type="SAM" id="Coils"/>
    </source>
</evidence>
<protein>
    <submittedName>
        <fullName evidence="2">Uncharacterized protein</fullName>
    </submittedName>
</protein>
<dbReference type="Proteomes" id="UP001204772">
    <property type="component" value="Unassembled WGS sequence"/>
</dbReference>
<reference evidence="2 3" key="1">
    <citation type="submission" date="2022-06" db="EMBL/GenBank/DDBJ databases">
        <title>Runella sp. S5 genome sequencing.</title>
        <authorList>
            <person name="Park S."/>
        </authorList>
    </citation>
    <scope>NUCLEOTIDE SEQUENCE [LARGE SCALE GENOMIC DNA]</scope>
    <source>
        <strain evidence="2 3">S5</strain>
    </source>
</reference>
<name>A0ABT1FVU6_9BACT</name>
<organism evidence="2 3">
    <name type="scientific">Runella salmonicolor</name>
    <dbReference type="NCBI Taxonomy" id="2950278"/>
    <lineage>
        <taxon>Bacteria</taxon>
        <taxon>Pseudomonadati</taxon>
        <taxon>Bacteroidota</taxon>
        <taxon>Cytophagia</taxon>
        <taxon>Cytophagales</taxon>
        <taxon>Spirosomataceae</taxon>
        <taxon>Runella</taxon>
    </lineage>
</organism>
<gene>
    <name evidence="2" type="ORF">NCI00_19345</name>
</gene>
<evidence type="ECO:0000313" key="2">
    <source>
        <dbReference type="EMBL" id="MCP1384602.1"/>
    </source>
</evidence>
<keyword evidence="3" id="KW-1185">Reference proteome</keyword>
<sequence length="149" mass="17005">MVNYQRNGRALQLEGLENARNKVTLGFKCDAGTKIQLAQEANQNGMTLSEYVETVVSLRHQRTNPAPQKSSYTFNEWESKINNAKKQTEQVQTQLDFYEKSPLLVELFKSYKGQSVPYLNVQGQKQSIVINHVSDVFTVLIHSFNPQKP</sequence>
<accession>A0ABT1FVU6</accession>